<keyword evidence="1" id="KW-0862">Zinc</keyword>
<dbReference type="InterPro" id="IPR036236">
    <property type="entry name" value="Znf_C2H2_sf"/>
</dbReference>
<feature type="non-terminal residue" evidence="4">
    <location>
        <position position="286"/>
    </location>
</feature>
<feature type="domain" description="C2H2-type" evidence="3">
    <location>
        <begin position="267"/>
        <end position="286"/>
    </location>
</feature>
<dbReference type="AlphaFoldDB" id="A0A1Y2C0T1"/>
<dbReference type="STRING" id="329046.A0A1Y2C0T1"/>
<evidence type="ECO:0000256" key="2">
    <source>
        <dbReference type="SAM" id="MobiDB-lite"/>
    </source>
</evidence>
<proteinExistence type="predicted"/>
<evidence type="ECO:0000313" key="4">
    <source>
        <dbReference type="EMBL" id="ORY40638.1"/>
    </source>
</evidence>
<keyword evidence="1" id="KW-0479">Metal-binding</keyword>
<feature type="region of interest" description="Disordered" evidence="2">
    <location>
        <begin position="139"/>
        <end position="203"/>
    </location>
</feature>
<dbReference type="PROSITE" id="PS00028">
    <property type="entry name" value="ZINC_FINGER_C2H2_1"/>
    <property type="match status" value="1"/>
</dbReference>
<reference evidence="4 5" key="1">
    <citation type="submission" date="2016-07" db="EMBL/GenBank/DDBJ databases">
        <title>Pervasive Adenine N6-methylation of Active Genes in Fungi.</title>
        <authorList>
            <consortium name="DOE Joint Genome Institute"/>
            <person name="Mondo S.J."/>
            <person name="Dannebaum R.O."/>
            <person name="Kuo R.C."/>
            <person name="Labutti K."/>
            <person name="Haridas S."/>
            <person name="Kuo A."/>
            <person name="Salamov A."/>
            <person name="Ahrendt S.R."/>
            <person name="Lipzen A."/>
            <person name="Sullivan W."/>
            <person name="Andreopoulos W.B."/>
            <person name="Clum A."/>
            <person name="Lindquist E."/>
            <person name="Daum C."/>
            <person name="Ramamoorthy G.K."/>
            <person name="Gryganskyi A."/>
            <person name="Culley D."/>
            <person name="Magnuson J.K."/>
            <person name="James T.Y."/>
            <person name="O'Malley M.A."/>
            <person name="Stajich J.E."/>
            <person name="Spatafora J.W."/>
            <person name="Visel A."/>
            <person name="Grigoriev I.V."/>
        </authorList>
    </citation>
    <scope>NUCLEOTIDE SEQUENCE [LARGE SCALE GENOMIC DNA]</scope>
    <source>
        <strain evidence="4 5">JEL800</strain>
    </source>
</reference>
<feature type="domain" description="C2H2-type" evidence="3">
    <location>
        <begin position="237"/>
        <end position="266"/>
    </location>
</feature>
<gene>
    <name evidence="4" type="ORF">BCR33DRAFT_767834</name>
</gene>
<evidence type="ECO:0000256" key="1">
    <source>
        <dbReference type="PROSITE-ProRule" id="PRU00042"/>
    </source>
</evidence>
<evidence type="ECO:0000259" key="3">
    <source>
        <dbReference type="PROSITE" id="PS50157"/>
    </source>
</evidence>
<dbReference type="PROSITE" id="PS50157">
    <property type="entry name" value="ZINC_FINGER_C2H2_2"/>
    <property type="match status" value="2"/>
</dbReference>
<dbReference type="SMART" id="SM00355">
    <property type="entry name" value="ZnF_C2H2"/>
    <property type="match status" value="1"/>
</dbReference>
<accession>A0A1Y2C0T1</accession>
<keyword evidence="5" id="KW-1185">Reference proteome</keyword>
<dbReference type="Pfam" id="PF00096">
    <property type="entry name" value="zf-C2H2"/>
    <property type="match status" value="1"/>
</dbReference>
<dbReference type="Proteomes" id="UP000193642">
    <property type="component" value="Unassembled WGS sequence"/>
</dbReference>
<organism evidence="4 5">
    <name type="scientific">Rhizoclosmatium globosum</name>
    <dbReference type="NCBI Taxonomy" id="329046"/>
    <lineage>
        <taxon>Eukaryota</taxon>
        <taxon>Fungi</taxon>
        <taxon>Fungi incertae sedis</taxon>
        <taxon>Chytridiomycota</taxon>
        <taxon>Chytridiomycota incertae sedis</taxon>
        <taxon>Chytridiomycetes</taxon>
        <taxon>Chytridiales</taxon>
        <taxon>Chytriomycetaceae</taxon>
        <taxon>Rhizoclosmatium</taxon>
    </lineage>
</organism>
<comment type="caution">
    <text evidence="4">The sequence shown here is derived from an EMBL/GenBank/DDBJ whole genome shotgun (WGS) entry which is preliminary data.</text>
</comment>
<evidence type="ECO:0000313" key="5">
    <source>
        <dbReference type="Proteomes" id="UP000193642"/>
    </source>
</evidence>
<dbReference type="GO" id="GO:0008270">
    <property type="term" value="F:zinc ion binding"/>
    <property type="evidence" value="ECO:0007669"/>
    <property type="project" value="UniProtKB-KW"/>
</dbReference>
<dbReference type="InterPro" id="IPR013087">
    <property type="entry name" value="Znf_C2H2_type"/>
</dbReference>
<keyword evidence="1" id="KW-0863">Zinc-finger</keyword>
<feature type="compositionally biased region" description="Polar residues" evidence="2">
    <location>
        <begin position="139"/>
        <end position="170"/>
    </location>
</feature>
<dbReference type="SUPFAM" id="SSF57667">
    <property type="entry name" value="beta-beta-alpha zinc fingers"/>
    <property type="match status" value="1"/>
</dbReference>
<dbReference type="Gene3D" id="3.30.160.60">
    <property type="entry name" value="Classic Zinc Finger"/>
    <property type="match status" value="1"/>
</dbReference>
<dbReference type="EMBL" id="MCGO01000034">
    <property type="protein sequence ID" value="ORY40638.1"/>
    <property type="molecule type" value="Genomic_DNA"/>
</dbReference>
<name>A0A1Y2C0T1_9FUNG</name>
<feature type="compositionally biased region" description="Low complexity" evidence="2">
    <location>
        <begin position="180"/>
        <end position="200"/>
    </location>
</feature>
<protein>
    <recommendedName>
        <fullName evidence="3">C2H2-type domain-containing protein</fullName>
    </recommendedName>
</protein>
<sequence length="286" mass="32357">MSTAPTRPATYTVLGPCRPWFGFSQSNGVYGKQPREPQVFTSPVWPPRPLNHSNRSIHSLHMSGGRIEAYHGPESARDGRIKGVEQNLQFSDNVKASNEPKNSDWNVSRPVVYDQNIPRYVTTECPSVQVQVQVEPSQAQYRHNQHQSQGYPYSNHHCSQSTPQNATPQTDIRHIYNPRATIPSSNSSSTITPTSTASSPAPTPPVLNISSNFRCTVSPPAPYYTNLIVLTPEAIRYNCTWPNCDKVFKSKWHWTSHMNSHKNVRKFNCEECTMKFVRKHDLLMHG</sequence>
<dbReference type="OrthoDB" id="654211at2759"/>